<accession>A0ABU9CL05</accession>
<keyword evidence="3" id="KW-1185">Reference proteome</keyword>
<organism evidence="2 3">
    <name type="scientific">Pseudaquabacterium inlustre</name>
    <dbReference type="NCBI Taxonomy" id="2984192"/>
    <lineage>
        <taxon>Bacteria</taxon>
        <taxon>Pseudomonadati</taxon>
        <taxon>Pseudomonadota</taxon>
        <taxon>Betaproteobacteria</taxon>
        <taxon>Burkholderiales</taxon>
        <taxon>Sphaerotilaceae</taxon>
        <taxon>Pseudaquabacterium</taxon>
    </lineage>
</organism>
<evidence type="ECO:0000256" key="1">
    <source>
        <dbReference type="SAM" id="MobiDB-lite"/>
    </source>
</evidence>
<protein>
    <recommendedName>
        <fullName evidence="4">General secretion pathway protein GspN</fullName>
    </recommendedName>
</protein>
<feature type="region of interest" description="Disordered" evidence="1">
    <location>
        <begin position="1"/>
        <end position="27"/>
    </location>
</feature>
<dbReference type="EMBL" id="JBBUTH010000009">
    <property type="protein sequence ID" value="MEK8052493.1"/>
    <property type="molecule type" value="Genomic_DNA"/>
</dbReference>
<evidence type="ECO:0000313" key="2">
    <source>
        <dbReference type="EMBL" id="MEK8052493.1"/>
    </source>
</evidence>
<feature type="region of interest" description="Disordered" evidence="1">
    <location>
        <begin position="85"/>
        <end position="127"/>
    </location>
</feature>
<evidence type="ECO:0000313" key="3">
    <source>
        <dbReference type="Proteomes" id="UP001365405"/>
    </source>
</evidence>
<evidence type="ECO:0008006" key="4">
    <source>
        <dbReference type="Google" id="ProtNLM"/>
    </source>
</evidence>
<dbReference type="RefSeq" id="WP_341412199.1">
    <property type="nucleotide sequence ID" value="NZ_JBBUTH010000009.1"/>
</dbReference>
<gene>
    <name evidence="2" type="ORF">AACH10_19730</name>
</gene>
<feature type="compositionally biased region" description="Low complexity" evidence="1">
    <location>
        <begin position="9"/>
        <end position="27"/>
    </location>
</feature>
<sequence length="248" mass="24999">MSRVASGTSAQTGKASQKAQASQTAAPPRWRLPLLLAGLAATAVAAFWPQADERPRPARRPPPAARAQAALPVSAVAAVAVAASGDGHASESGPRAGEGARRASIAATAGAVDAPQAHDASDAPAMPVPPPVTRLLQPDGRALALFDRATPRQAEVPAAPPLPPPVPVAAASVPAVAVPALRATGVLREPGGPALLLLLEDPAGQARLVAEGEVVQPAWRVRAIDATGAWLQHEDGPARHRLSLPAAP</sequence>
<feature type="region of interest" description="Disordered" evidence="1">
    <location>
        <begin position="50"/>
        <end position="69"/>
    </location>
</feature>
<proteinExistence type="predicted"/>
<comment type="caution">
    <text evidence="2">The sequence shown here is derived from an EMBL/GenBank/DDBJ whole genome shotgun (WGS) entry which is preliminary data.</text>
</comment>
<reference evidence="2 3" key="1">
    <citation type="submission" date="2024-04" db="EMBL/GenBank/DDBJ databases">
        <title>Novel species of the genus Ideonella isolated from streams.</title>
        <authorList>
            <person name="Lu H."/>
        </authorList>
    </citation>
    <scope>NUCLEOTIDE SEQUENCE [LARGE SCALE GENOMIC DNA]</scope>
    <source>
        <strain evidence="2 3">DXS22W</strain>
    </source>
</reference>
<feature type="compositionally biased region" description="Low complexity" evidence="1">
    <location>
        <begin position="102"/>
        <end position="111"/>
    </location>
</feature>
<dbReference type="Proteomes" id="UP001365405">
    <property type="component" value="Unassembled WGS sequence"/>
</dbReference>
<name>A0ABU9CL05_9BURK</name>